<name>A0A841FPD2_9ACTN</name>
<evidence type="ECO:0000256" key="2">
    <source>
        <dbReference type="ARBA" id="ARBA00023034"/>
    </source>
</evidence>
<dbReference type="GO" id="GO:0070273">
    <property type="term" value="F:phosphatidylinositol-4-phosphate binding"/>
    <property type="evidence" value="ECO:0007669"/>
    <property type="project" value="InterPro"/>
</dbReference>
<evidence type="ECO:0008006" key="7">
    <source>
        <dbReference type="Google" id="ProtNLM"/>
    </source>
</evidence>
<dbReference type="GO" id="GO:0048194">
    <property type="term" value="P:Golgi vesicle budding"/>
    <property type="evidence" value="ECO:0007669"/>
    <property type="project" value="TreeGrafter"/>
</dbReference>
<dbReference type="PANTHER" id="PTHR12704">
    <property type="entry name" value="TRANS-GOLGI PROTEIN GMX33"/>
    <property type="match status" value="1"/>
</dbReference>
<dbReference type="AlphaFoldDB" id="A0A841FPD2"/>
<organism evidence="5 6">
    <name type="scientific">Phytomonospora endophytica</name>
    <dbReference type="NCBI Taxonomy" id="714109"/>
    <lineage>
        <taxon>Bacteria</taxon>
        <taxon>Bacillati</taxon>
        <taxon>Actinomycetota</taxon>
        <taxon>Actinomycetes</taxon>
        <taxon>Micromonosporales</taxon>
        <taxon>Micromonosporaceae</taxon>
        <taxon>Phytomonospora</taxon>
    </lineage>
</organism>
<dbReference type="Proteomes" id="UP000548476">
    <property type="component" value="Unassembled WGS sequence"/>
</dbReference>
<keyword evidence="3" id="KW-0446">Lipid-binding</keyword>
<dbReference type="InterPro" id="IPR008628">
    <property type="entry name" value="GPP34-like"/>
</dbReference>
<keyword evidence="6" id="KW-1185">Reference proteome</keyword>
<dbReference type="GO" id="GO:0007030">
    <property type="term" value="P:Golgi organization"/>
    <property type="evidence" value="ECO:0007669"/>
    <property type="project" value="TreeGrafter"/>
</dbReference>
<dbReference type="GO" id="GO:0012505">
    <property type="term" value="C:endomembrane system"/>
    <property type="evidence" value="ECO:0007669"/>
    <property type="project" value="UniProtKB-ARBA"/>
</dbReference>
<dbReference type="GO" id="GO:0005829">
    <property type="term" value="C:cytosol"/>
    <property type="evidence" value="ECO:0007669"/>
    <property type="project" value="TreeGrafter"/>
</dbReference>
<comment type="subcellular location">
    <subcellularLocation>
        <location evidence="1">Golgi apparatus membrane</location>
        <topology evidence="1">Peripheral membrane protein</topology>
        <orientation evidence="1">Cytoplasmic side</orientation>
    </subcellularLocation>
</comment>
<keyword evidence="2" id="KW-0333">Golgi apparatus</keyword>
<dbReference type="GO" id="GO:0006890">
    <property type="term" value="P:retrograde vesicle-mediated transport, Golgi to endoplasmic reticulum"/>
    <property type="evidence" value="ECO:0007669"/>
    <property type="project" value="TreeGrafter"/>
</dbReference>
<gene>
    <name evidence="5" type="ORF">HNR73_001660</name>
</gene>
<evidence type="ECO:0000313" key="5">
    <source>
        <dbReference type="EMBL" id="MBB6033810.1"/>
    </source>
</evidence>
<dbReference type="InterPro" id="IPR038261">
    <property type="entry name" value="GPP34-like_sf"/>
</dbReference>
<comment type="caution">
    <text evidence="5">The sequence shown here is derived from an EMBL/GenBank/DDBJ whole genome shotgun (WGS) entry which is preliminary data.</text>
</comment>
<evidence type="ECO:0000256" key="4">
    <source>
        <dbReference type="ARBA" id="ARBA00023136"/>
    </source>
</evidence>
<protein>
    <recommendedName>
        <fullName evidence="7">GPP34 family phosphoprotein</fullName>
    </recommendedName>
</protein>
<reference evidence="5 6" key="1">
    <citation type="submission" date="2020-08" db="EMBL/GenBank/DDBJ databases">
        <title>Genomic Encyclopedia of Type Strains, Phase IV (KMG-IV): sequencing the most valuable type-strain genomes for metagenomic binning, comparative biology and taxonomic classification.</title>
        <authorList>
            <person name="Goeker M."/>
        </authorList>
    </citation>
    <scope>NUCLEOTIDE SEQUENCE [LARGE SCALE GENOMIC DNA]</scope>
    <source>
        <strain evidence="5 6">YIM 65646</strain>
    </source>
</reference>
<dbReference type="RefSeq" id="WP_184786669.1">
    <property type="nucleotide sequence ID" value="NZ_BONT01000013.1"/>
</dbReference>
<evidence type="ECO:0000313" key="6">
    <source>
        <dbReference type="Proteomes" id="UP000548476"/>
    </source>
</evidence>
<dbReference type="Gene3D" id="1.10.3630.10">
    <property type="entry name" value="yeast vps74-n-term truncation variant domain like"/>
    <property type="match status" value="1"/>
</dbReference>
<evidence type="ECO:0000256" key="1">
    <source>
        <dbReference type="ARBA" id="ARBA00004255"/>
    </source>
</evidence>
<accession>A0A841FPD2</accession>
<keyword evidence="4" id="KW-0472">Membrane</keyword>
<dbReference type="Pfam" id="PF05719">
    <property type="entry name" value="GPP34"/>
    <property type="match status" value="1"/>
</dbReference>
<sequence length="224" mass="23335">MTTLRLADELMLIAYDDEKGNNRATGLDLGLAGALLLELAHAERIDVDGKKIVVVDAAPIGEEFADEALALIAADKPRNAQAWVTKLSKGLAAKVRQRLLDAAILREEKHKFLGVIPYRYYPAVSMTAENEARERLSRAVGNGVAPDARTAALAGLVRATSLHKAALPGLSGGDAKRAIKTVAENGWANEATRKAIEATQAAVTAAIMAAVTASTVAAASSGGG</sequence>
<dbReference type="PANTHER" id="PTHR12704:SF2">
    <property type="entry name" value="GOLGI PHOSPHOPROTEIN 3 HOMOLOG SAURON"/>
    <property type="match status" value="1"/>
</dbReference>
<evidence type="ECO:0000256" key="3">
    <source>
        <dbReference type="ARBA" id="ARBA00023121"/>
    </source>
</evidence>
<proteinExistence type="predicted"/>
<dbReference type="EMBL" id="JACHGT010000003">
    <property type="protein sequence ID" value="MBB6033810.1"/>
    <property type="molecule type" value="Genomic_DNA"/>
</dbReference>
<dbReference type="GO" id="GO:0043001">
    <property type="term" value="P:Golgi to plasma membrane protein transport"/>
    <property type="evidence" value="ECO:0007669"/>
    <property type="project" value="TreeGrafter"/>
</dbReference>